<dbReference type="GO" id="GO:0004622">
    <property type="term" value="F:phosphatidylcholine lysophospholipase activity"/>
    <property type="evidence" value="ECO:0007669"/>
    <property type="project" value="TreeGrafter"/>
</dbReference>
<evidence type="ECO:0000259" key="2">
    <source>
        <dbReference type="Pfam" id="PF13472"/>
    </source>
</evidence>
<keyword evidence="1" id="KW-0732">Signal</keyword>
<dbReference type="OrthoDB" id="9790057at2"/>
<accession>A0A327W8P8</accession>
<gene>
    <name evidence="3" type="ORF">CLV59_102712</name>
</gene>
<dbReference type="InterPro" id="IPR013830">
    <property type="entry name" value="SGNH_hydro"/>
</dbReference>
<evidence type="ECO:0000313" key="4">
    <source>
        <dbReference type="Proteomes" id="UP000249819"/>
    </source>
</evidence>
<dbReference type="InterPro" id="IPR051532">
    <property type="entry name" value="Ester_Hydrolysis_Enzymes"/>
</dbReference>
<keyword evidence="4" id="KW-1185">Reference proteome</keyword>
<feature type="domain" description="SGNH hydrolase-type esterase" evidence="2">
    <location>
        <begin position="58"/>
        <end position="217"/>
    </location>
</feature>
<evidence type="ECO:0000256" key="1">
    <source>
        <dbReference type="SAM" id="SignalP"/>
    </source>
</evidence>
<dbReference type="EMBL" id="QLMA01000002">
    <property type="protein sequence ID" value="RAJ86004.1"/>
    <property type="molecule type" value="Genomic_DNA"/>
</dbReference>
<dbReference type="AlphaFoldDB" id="A0A327W8P8"/>
<dbReference type="RefSeq" id="WP_111591619.1">
    <property type="nucleotide sequence ID" value="NZ_QLMA01000002.1"/>
</dbReference>
<dbReference type="PANTHER" id="PTHR30383">
    <property type="entry name" value="THIOESTERASE 1/PROTEASE 1/LYSOPHOSPHOLIPASE L1"/>
    <property type="match status" value="1"/>
</dbReference>
<organism evidence="3 4">
    <name type="scientific">Chitinophaga dinghuensis</name>
    <dbReference type="NCBI Taxonomy" id="1539050"/>
    <lineage>
        <taxon>Bacteria</taxon>
        <taxon>Pseudomonadati</taxon>
        <taxon>Bacteroidota</taxon>
        <taxon>Chitinophagia</taxon>
        <taxon>Chitinophagales</taxon>
        <taxon>Chitinophagaceae</taxon>
        <taxon>Chitinophaga</taxon>
    </lineage>
</organism>
<reference evidence="3 4" key="1">
    <citation type="submission" date="2018-06" db="EMBL/GenBank/DDBJ databases">
        <title>Genomic Encyclopedia of Archaeal and Bacterial Type Strains, Phase II (KMG-II): from individual species to whole genera.</title>
        <authorList>
            <person name="Goeker M."/>
        </authorList>
    </citation>
    <scope>NUCLEOTIDE SEQUENCE [LARGE SCALE GENOMIC DNA]</scope>
    <source>
        <strain evidence="3 4">DSM 29821</strain>
    </source>
</reference>
<dbReference type="Pfam" id="PF13472">
    <property type="entry name" value="Lipase_GDSL_2"/>
    <property type="match status" value="1"/>
</dbReference>
<dbReference type="InterPro" id="IPR036514">
    <property type="entry name" value="SGNH_hydro_sf"/>
</dbReference>
<dbReference type="SUPFAM" id="SSF52266">
    <property type="entry name" value="SGNH hydrolase"/>
    <property type="match status" value="1"/>
</dbReference>
<dbReference type="Proteomes" id="UP000249819">
    <property type="component" value="Unassembled WGS sequence"/>
</dbReference>
<sequence>MKTHLSFMACGIVLSTLCNAQVHDTAKAAFDSTYHNYLYDSRLAYFKGLPDTKNEIIFLGNSITHWGDWAELTGNPHVRNRGIAGDISYGILARMDEVLSSQPAKIFLMIGVNDIGRKIPLALTLQNYRRILAITRSVSPTTKIYIQSVLPINESIINRDYYTGTNEEIRTMNAAVKALAVEQQIPFINLYDLLADKDGQMPAAYTYDGIHLTAAAYIRWTNYLRQHHYL</sequence>
<dbReference type="Gene3D" id="3.40.50.1110">
    <property type="entry name" value="SGNH hydrolase"/>
    <property type="match status" value="1"/>
</dbReference>
<proteinExistence type="predicted"/>
<name>A0A327W8P8_9BACT</name>
<comment type="caution">
    <text evidence="3">The sequence shown here is derived from an EMBL/GenBank/DDBJ whole genome shotgun (WGS) entry which is preliminary data.</text>
</comment>
<dbReference type="PANTHER" id="PTHR30383:SF5">
    <property type="entry name" value="SGNH HYDROLASE-TYPE ESTERASE DOMAIN-CONTAINING PROTEIN"/>
    <property type="match status" value="1"/>
</dbReference>
<protein>
    <submittedName>
        <fullName evidence="3">Lysophospholipase L1-like esterase</fullName>
    </submittedName>
</protein>
<feature type="signal peptide" evidence="1">
    <location>
        <begin position="1"/>
        <end position="20"/>
    </location>
</feature>
<evidence type="ECO:0000313" key="3">
    <source>
        <dbReference type="EMBL" id="RAJ86004.1"/>
    </source>
</evidence>
<feature type="chain" id="PRO_5016241406" evidence="1">
    <location>
        <begin position="21"/>
        <end position="230"/>
    </location>
</feature>